<dbReference type="OrthoDB" id="527763at2"/>
<dbReference type="RefSeq" id="WP_023173648.1">
    <property type="nucleotide sequence ID" value="NC_022600.1"/>
</dbReference>
<protein>
    <submittedName>
        <fullName evidence="2">Methylase involved in ubiquinone/menaquinone biosynthesis</fullName>
    </submittedName>
</protein>
<dbReference type="InterPro" id="IPR013216">
    <property type="entry name" value="Methyltransf_11"/>
</dbReference>
<evidence type="ECO:0000313" key="3">
    <source>
        <dbReference type="Proteomes" id="UP000017396"/>
    </source>
</evidence>
<dbReference type="HOGENOM" id="CLU_099336_0_0_3"/>
<dbReference type="eggNOG" id="COG0500">
    <property type="taxonomic scope" value="Bacteria"/>
</dbReference>
<accession>U5QHU1</accession>
<dbReference type="GO" id="GO:0032259">
    <property type="term" value="P:methylation"/>
    <property type="evidence" value="ECO:0007669"/>
    <property type="project" value="UniProtKB-KW"/>
</dbReference>
<keyword evidence="2" id="KW-0489">Methyltransferase</keyword>
<sequence>MLQALAEHREREHSGRNPLALLPDEVQALPFWREVVSGKLRDRLGLPFWQLVKPKKNDRCLYINCGPSFLTDPWVEWGALFWGLDLDGTMVRAVRARAPRLNSKLFKDMQEGAPHDLDRYSDGQFDCVIAAGFSFFLPQVYDEQVLTAIRRVLKPEGHLLWEAVNPASPWFEDWSIGQMYLGLEVVTAPALTGWQSLLSEIGPVRSRKGGELFELFDVARL</sequence>
<evidence type="ECO:0000259" key="1">
    <source>
        <dbReference type="Pfam" id="PF08241"/>
    </source>
</evidence>
<dbReference type="AlphaFoldDB" id="U5QHU1"/>
<evidence type="ECO:0000313" key="2">
    <source>
        <dbReference type="EMBL" id="AGY58491.1"/>
    </source>
</evidence>
<keyword evidence="3" id="KW-1185">Reference proteome</keyword>
<name>U5QHU1_GLOK1</name>
<dbReference type="SUPFAM" id="SSF53335">
    <property type="entry name" value="S-adenosyl-L-methionine-dependent methyltransferases"/>
    <property type="match status" value="1"/>
</dbReference>
<dbReference type="EMBL" id="CP003587">
    <property type="protein sequence ID" value="AGY58491.1"/>
    <property type="molecule type" value="Genomic_DNA"/>
</dbReference>
<dbReference type="InterPro" id="IPR029063">
    <property type="entry name" value="SAM-dependent_MTases_sf"/>
</dbReference>
<keyword evidence="2" id="KW-0808">Transferase</keyword>
<dbReference type="GO" id="GO:0008757">
    <property type="term" value="F:S-adenosylmethionine-dependent methyltransferase activity"/>
    <property type="evidence" value="ECO:0007669"/>
    <property type="project" value="InterPro"/>
</dbReference>
<dbReference type="Gene3D" id="3.40.50.150">
    <property type="entry name" value="Vaccinia Virus protein VP39"/>
    <property type="match status" value="1"/>
</dbReference>
<dbReference type="CDD" id="cd02440">
    <property type="entry name" value="AdoMet_MTases"/>
    <property type="match status" value="1"/>
</dbReference>
<feature type="domain" description="Methyltransferase type 11" evidence="1">
    <location>
        <begin position="63"/>
        <end position="160"/>
    </location>
</feature>
<dbReference type="STRING" id="1183438.GKIL_2245"/>
<dbReference type="Pfam" id="PF08241">
    <property type="entry name" value="Methyltransf_11"/>
    <property type="match status" value="1"/>
</dbReference>
<organism evidence="2 3">
    <name type="scientific">Gloeobacter kilaueensis (strain ATCC BAA-2537 / CCAP 1431/1 / ULC 316 / JS1)</name>
    <dbReference type="NCBI Taxonomy" id="1183438"/>
    <lineage>
        <taxon>Bacteria</taxon>
        <taxon>Bacillati</taxon>
        <taxon>Cyanobacteriota</taxon>
        <taxon>Cyanophyceae</taxon>
        <taxon>Gloeobacterales</taxon>
        <taxon>Gloeobacteraceae</taxon>
        <taxon>Gloeobacter</taxon>
    </lineage>
</organism>
<proteinExistence type="predicted"/>
<gene>
    <name evidence="2" type="ORF">GKIL_2245</name>
</gene>
<keyword evidence="2" id="KW-0830">Ubiquinone</keyword>
<dbReference type="KEGG" id="glj:GKIL_2245"/>
<dbReference type="Proteomes" id="UP000017396">
    <property type="component" value="Chromosome"/>
</dbReference>
<reference evidence="2 3" key="1">
    <citation type="journal article" date="2013" name="PLoS ONE">
        <title>Cultivation and Complete Genome Sequencing of Gloeobacter kilaueensis sp. nov., from a Lava Cave in Kilauea Caldera, Hawai'i.</title>
        <authorList>
            <person name="Saw J.H."/>
            <person name="Schatz M."/>
            <person name="Brown M.V."/>
            <person name="Kunkel D.D."/>
            <person name="Foster J.S."/>
            <person name="Shick H."/>
            <person name="Christensen S."/>
            <person name="Hou S."/>
            <person name="Wan X."/>
            <person name="Donachie S.P."/>
        </authorList>
    </citation>
    <scope>NUCLEOTIDE SEQUENCE [LARGE SCALE GENOMIC DNA]</scope>
    <source>
        <strain evidence="3">JS</strain>
    </source>
</reference>